<gene>
    <name evidence="2" type="ORF">I4J89_32100</name>
</gene>
<dbReference type="Proteomes" id="UP000598146">
    <property type="component" value="Unassembled WGS sequence"/>
</dbReference>
<evidence type="ECO:0000313" key="3">
    <source>
        <dbReference type="Proteomes" id="UP000598146"/>
    </source>
</evidence>
<proteinExistence type="predicted"/>
<dbReference type="AlphaFoldDB" id="A0A931G5C3"/>
<feature type="domain" description="VOC" evidence="1">
    <location>
        <begin position="101"/>
        <end position="213"/>
    </location>
</feature>
<reference evidence="2" key="1">
    <citation type="submission" date="2020-11" db="EMBL/GenBank/DDBJ databases">
        <title>Isolation and identification of active actinomycetes.</title>
        <authorList>
            <person name="Sun X."/>
        </authorList>
    </citation>
    <scope>NUCLEOTIDE SEQUENCE</scope>
    <source>
        <strain evidence="2">NEAU-A11</strain>
    </source>
</reference>
<dbReference type="SUPFAM" id="SSF54593">
    <property type="entry name" value="Glyoxalase/Bleomycin resistance protein/Dihydroxybiphenyl dioxygenase"/>
    <property type="match status" value="2"/>
</dbReference>
<dbReference type="InterPro" id="IPR004360">
    <property type="entry name" value="Glyas_Fos-R_dOase_dom"/>
</dbReference>
<dbReference type="EMBL" id="JADQTO010000018">
    <property type="protein sequence ID" value="MBG0566099.1"/>
    <property type="molecule type" value="Genomic_DNA"/>
</dbReference>
<protein>
    <submittedName>
        <fullName evidence="2">VOC family protein</fullName>
    </submittedName>
</protein>
<evidence type="ECO:0000259" key="1">
    <source>
        <dbReference type="PROSITE" id="PS51819"/>
    </source>
</evidence>
<comment type="caution">
    <text evidence="2">The sequence shown here is derived from an EMBL/GenBank/DDBJ whole genome shotgun (WGS) entry which is preliminary data.</text>
</comment>
<dbReference type="Gene3D" id="3.10.180.10">
    <property type="entry name" value="2,3-Dihydroxybiphenyl 1,2-Dioxygenase, domain 1"/>
    <property type="match status" value="1"/>
</dbReference>
<dbReference type="Pfam" id="PF00903">
    <property type="entry name" value="Glyoxalase"/>
    <property type="match status" value="1"/>
</dbReference>
<evidence type="ECO:0000313" key="2">
    <source>
        <dbReference type="EMBL" id="MBG0566099.1"/>
    </source>
</evidence>
<organism evidence="2 3">
    <name type="scientific">Actinoplanes aureus</name>
    <dbReference type="NCBI Taxonomy" id="2792083"/>
    <lineage>
        <taxon>Bacteria</taxon>
        <taxon>Bacillati</taxon>
        <taxon>Actinomycetota</taxon>
        <taxon>Actinomycetes</taxon>
        <taxon>Micromonosporales</taxon>
        <taxon>Micromonosporaceae</taxon>
        <taxon>Actinoplanes</taxon>
    </lineage>
</organism>
<dbReference type="InterPro" id="IPR037523">
    <property type="entry name" value="VOC_core"/>
</dbReference>
<dbReference type="CDD" id="cd06587">
    <property type="entry name" value="VOC"/>
    <property type="match status" value="1"/>
</dbReference>
<dbReference type="RefSeq" id="WP_196417874.1">
    <property type="nucleotide sequence ID" value="NZ_JADQTO010000018.1"/>
</dbReference>
<keyword evidence="3" id="KW-1185">Reference proteome</keyword>
<name>A0A931G5C3_9ACTN</name>
<accession>A0A931G5C3</accession>
<dbReference type="InterPro" id="IPR029068">
    <property type="entry name" value="Glyas_Bleomycin-R_OHBP_Dase"/>
</dbReference>
<sequence>MLLRDRPLLYVFLEAHNLAAQRAFMEDRLGLPVIETDDDPSHRHGVVKYDAGSLLLSLNLSPASRFRVSGSDGLTIVCAGGTALVTDPHGHRFRPGGRPPVVTELRLRVTDPAACVPFYRDVLGLWQPEPAEPAFVTGSVPIVLEAAPPVTNGCRVRHDTYLLVFHTPDIDRSTAELADAGLTFSGRGVGSKEIGRTIHFTDPGGHRFCLYQPSELALGYDSGATLREILAGR</sequence>
<dbReference type="PROSITE" id="PS51819">
    <property type="entry name" value="VOC"/>
    <property type="match status" value="1"/>
</dbReference>